<feature type="compositionally biased region" description="Pro residues" evidence="1">
    <location>
        <begin position="396"/>
        <end position="405"/>
    </location>
</feature>
<gene>
    <name evidence="2" type="ORF">TBIB3V08_LOCUS6522</name>
</gene>
<reference evidence="2" key="1">
    <citation type="submission" date="2020-11" db="EMBL/GenBank/DDBJ databases">
        <authorList>
            <person name="Tran Van P."/>
        </authorList>
    </citation>
    <scope>NUCLEOTIDE SEQUENCE</scope>
</reference>
<feature type="compositionally biased region" description="Low complexity" evidence="1">
    <location>
        <begin position="1151"/>
        <end position="1165"/>
    </location>
</feature>
<feature type="region of interest" description="Disordered" evidence="1">
    <location>
        <begin position="15"/>
        <end position="134"/>
    </location>
</feature>
<feature type="compositionally biased region" description="Basic and acidic residues" evidence="1">
    <location>
        <begin position="1182"/>
        <end position="1191"/>
    </location>
</feature>
<feature type="region of interest" description="Disordered" evidence="1">
    <location>
        <begin position="1301"/>
        <end position="1324"/>
    </location>
</feature>
<protein>
    <submittedName>
        <fullName evidence="2">Uncharacterized protein</fullName>
    </submittedName>
</protein>
<feature type="region of interest" description="Disordered" evidence="1">
    <location>
        <begin position="186"/>
        <end position="346"/>
    </location>
</feature>
<feature type="compositionally biased region" description="Polar residues" evidence="1">
    <location>
        <begin position="1203"/>
        <end position="1213"/>
    </location>
</feature>
<feature type="compositionally biased region" description="Low complexity" evidence="1">
    <location>
        <begin position="932"/>
        <end position="951"/>
    </location>
</feature>
<feature type="compositionally biased region" description="Low complexity" evidence="1">
    <location>
        <begin position="433"/>
        <end position="446"/>
    </location>
</feature>
<feature type="region of interest" description="Disordered" evidence="1">
    <location>
        <begin position="599"/>
        <end position="619"/>
    </location>
</feature>
<name>A0A7R9F013_9NEOP</name>
<sequence>MTVVIVCLLTETLAESRDRERSKKSQLTSQRLNRYLQPPPFQSDNAQQPTQVTKLRSVSSSSSPAQNEQGRSNTGDLYSRGHRNSRWFYETGESPRPTKLARENKQHGISSVHSPSISQPHSVKSPQQSVSSSHRYRSILPYRGGPQKTSLQGVIHGKQKGDCNPCNKVPWIPMSHTSSGISDHFLALGTPHGGPSSHYRDLPLPNLPLQSAQYGPPPSTVGAPLDLDSSFSNSEEKGQSPPFKQLPIIGLQSDYGLHPKPPSSSLPTVQHAPGGEHIYKHSQLNYGLPPPPPSPGHPHTSFVQNLPISINHEPNLSEPPKQSNKHYRPTPQSLPLKGLKLESYPPTSRFPQLSHIPTASYGIPVAPSFPSKHLAGNYRPPKQQRPIIFHSKSPDYLPPPSPPVIPALDDYKLPDSLPSGTDFRPPQSPHLASSESNHGSPPSSLSDNLYSHQHLSNEFGLPPPTQNAYANDVTSRPPDYNQYSTIIATPILSPSYAPVHPVHDAQVISHDSSVSNNHEQTKNYHHQQQDSSLQQYLVPPLSSEENVVVNNQHQQSNSHFQLGGLHDDKNNIAGVDLRGFTGGVNFDVVQSVPLVETSFTSSDEQHSGEHFNGQSSQDGIHVIPAESEEETKHKTEGDSPYSTDQLIQSSATFQNTYLPEAPALYLNPPRKEHEVFNHVTNSPAIDYTSWNPASGSSPIPPIDIAESIPSWNEATTPLPLQHSVNDNHAIDSIENVGLVPPPPPFNQQLSQSPKKKTKQIQIIVPYTSNREAMHFQQTHQTRPLNIETSGWSPMTGIISDTYLNHEWKVPHQGNCSDLSLENIKRATMCNASFSLDQWLQQQEDYHQHQESRTVTATASVTQNPFQVTNAIDTKQTFPGYNIRKPSGEIQHILTSNIRDILRGEEYGKNTVDYITLLRLQKNINDWTAQEYSSSTNSSSNETSGNENKSTTPAFNILSHHLLVPSKNIPEEYLTTSPSVFDDFTQSENSVATSVPKYPIRNNLSMQTTPVFYDHEASGSFLHPVNKSSNQVVFQINNIEDTLNREKQTNTNKIDVTRPSPVWNDHQANDISTVTDTISTTTLPPTTTEVSTDTTTFETTIDGDLTSLPSWDELEVSISPITKEKVYVVTPLTTWTSDPTTSIPPRNHRLRGTLTNTPRTRTSSTSIHDVFPFRNGPKPSSGTKEDSEESFHSPRFAVRPTPSPTMQRSFTVTSADDDDANFSKGTAPYPVEDNEISYTYSKGLFGSGVTSAANSSREKSTAETLLWGLTDLPTYTPPAGTRVRTYSGHSRVVTAPTIASSRKKLQGLDTKTSTTPSTTSSRPRPVGILRKYRPDRHSYLWHFPELLTPVGDTLKDEEEEAVKSAVVELKKERRS</sequence>
<feature type="compositionally biased region" description="Low complexity" evidence="1">
    <location>
        <begin position="1311"/>
        <end position="1324"/>
    </location>
</feature>
<accession>A0A7R9F013</accession>
<feature type="region of interest" description="Disordered" evidence="1">
    <location>
        <begin position="931"/>
        <end position="951"/>
    </location>
</feature>
<feature type="compositionally biased region" description="Polar residues" evidence="1">
    <location>
        <begin position="107"/>
        <end position="117"/>
    </location>
</feature>
<evidence type="ECO:0000256" key="1">
    <source>
        <dbReference type="SAM" id="MobiDB-lite"/>
    </source>
</evidence>
<proteinExistence type="predicted"/>
<feature type="compositionally biased region" description="Polar residues" evidence="1">
    <location>
        <begin position="301"/>
        <end position="314"/>
    </location>
</feature>
<feature type="compositionally biased region" description="Polar residues" evidence="1">
    <location>
        <begin position="447"/>
        <end position="456"/>
    </location>
</feature>
<feature type="region of interest" description="Disordered" evidence="1">
    <location>
        <begin position="1138"/>
        <end position="1227"/>
    </location>
</feature>
<organism evidence="2">
    <name type="scientific">Timema bartmani</name>
    <dbReference type="NCBI Taxonomy" id="61472"/>
    <lineage>
        <taxon>Eukaryota</taxon>
        <taxon>Metazoa</taxon>
        <taxon>Ecdysozoa</taxon>
        <taxon>Arthropoda</taxon>
        <taxon>Hexapoda</taxon>
        <taxon>Insecta</taxon>
        <taxon>Pterygota</taxon>
        <taxon>Neoptera</taxon>
        <taxon>Polyneoptera</taxon>
        <taxon>Phasmatodea</taxon>
        <taxon>Timematodea</taxon>
        <taxon>Timematoidea</taxon>
        <taxon>Timematidae</taxon>
        <taxon>Timema</taxon>
    </lineage>
</organism>
<feature type="compositionally biased region" description="Polar residues" evidence="1">
    <location>
        <begin position="64"/>
        <end position="76"/>
    </location>
</feature>
<feature type="region of interest" description="Disordered" evidence="1">
    <location>
        <begin position="374"/>
        <end position="476"/>
    </location>
</feature>
<evidence type="ECO:0000313" key="2">
    <source>
        <dbReference type="EMBL" id="CAD7444134.1"/>
    </source>
</evidence>
<feature type="compositionally biased region" description="Low complexity" evidence="1">
    <location>
        <begin position="118"/>
        <end position="133"/>
    </location>
</feature>
<feature type="compositionally biased region" description="Polar residues" evidence="1">
    <location>
        <begin position="42"/>
        <end position="56"/>
    </location>
</feature>
<dbReference type="EMBL" id="OD566512">
    <property type="protein sequence ID" value="CAD7444134.1"/>
    <property type="molecule type" value="Genomic_DNA"/>
</dbReference>